<dbReference type="SMART" id="SM00993">
    <property type="entry name" value="YL1_C"/>
    <property type="match status" value="1"/>
</dbReference>
<dbReference type="AlphaFoldDB" id="U1HRZ7"/>
<feature type="compositionally biased region" description="Basic and acidic residues" evidence="2">
    <location>
        <begin position="291"/>
        <end position="304"/>
    </location>
</feature>
<reference evidence="5" key="1">
    <citation type="journal article" date="2014" name="BMC Genomics">
        <title>Genome characteristics reveal the impact of lichenization on lichen-forming fungus Endocarpon pusillum Hedwig (Verrucariales, Ascomycota).</title>
        <authorList>
            <person name="Wang Y.-Y."/>
            <person name="Liu B."/>
            <person name="Zhang X.-Y."/>
            <person name="Zhou Q.-M."/>
            <person name="Zhang T."/>
            <person name="Li H."/>
            <person name="Yu Y.-F."/>
            <person name="Zhang X.-L."/>
            <person name="Hao X.-Y."/>
            <person name="Wang M."/>
            <person name="Wang L."/>
            <person name="Wei J.-C."/>
        </authorList>
    </citation>
    <scope>NUCLEOTIDE SEQUENCE [LARGE SCALE GENOMIC DNA]</scope>
    <source>
        <strain evidence="5">Z07020 / HMAS-L-300199</strain>
    </source>
</reference>
<feature type="region of interest" description="Disordered" evidence="2">
    <location>
        <begin position="290"/>
        <end position="373"/>
    </location>
</feature>
<feature type="compositionally biased region" description="Acidic residues" evidence="2">
    <location>
        <begin position="55"/>
        <end position="83"/>
    </location>
</feature>
<dbReference type="HOGENOM" id="CLU_008699_2_0_1"/>
<dbReference type="GO" id="GO:0005634">
    <property type="term" value="C:nucleus"/>
    <property type="evidence" value="ECO:0007669"/>
    <property type="project" value="TreeGrafter"/>
</dbReference>
<dbReference type="PANTHER" id="PTHR13275">
    <property type="entry name" value="YL-1 PROTEIN TRANSCRIPTION FACTOR-LIKE 1"/>
    <property type="match status" value="1"/>
</dbReference>
<dbReference type="InterPro" id="IPR046757">
    <property type="entry name" value="YL1_N"/>
</dbReference>
<feature type="compositionally biased region" description="Basic and acidic residues" evidence="2">
    <location>
        <begin position="181"/>
        <end position="198"/>
    </location>
</feature>
<sequence>MADEEMNDAPPVEQDNDSQSESDDGSDGSEPVETLIAGRDRRVTAGNRMASLIEREDDDEVALLFAQEDEEEDVEFEESDEDRSDAQLDSSSDDEDQDPNTKGDEDLEGEKELQQQAKAQKAKKRKAQDAFTTVSGLRKKVKIVSTSTPITSAPRPKKKSERVSWLPDVNEGPTRASARKQTVENKEVTHARLKDHAVKRAKTLAQMRKAEHEREKHKPKQMTQADRLAEAAKTEKKNSKSLNRWEEMERRRADEQAAKLAALKTRKLEGPVVSWWSGIATWLGTKLVKIGSKETNQEMLAEPKKRGRKPKQNPEAPESVKEDVQSSTGTPRAQTVTPAPSEPPVQQQPQAAEQLSKSIQSAEPSQALPNVTFTAPQGLDNFFLQGIQEYASMPSEGGSNVPSTAPSDGPSTPQVYVDPSQRRPSQSQPQPPPPEPEPEPEPMQSTRNLVMLASFERVNPNDRGEFGVFYNTRKGPKLSKANQELCPITSLPARYRDPTTGVAYANTYAYQKLKELQAYKYTWSSMLGCYVGAAGVVARGVPDGFLSDPPANTS</sequence>
<protein>
    <recommendedName>
        <fullName evidence="3">Vps72/YL1 C-terminal domain-containing protein</fullName>
    </recommendedName>
</protein>
<feature type="compositionally biased region" description="Basic and acidic residues" evidence="2">
    <location>
        <begin position="227"/>
        <end position="256"/>
    </location>
</feature>
<feature type="domain" description="Vps72/YL1 C-terminal" evidence="3">
    <location>
        <begin position="484"/>
        <end position="513"/>
    </location>
</feature>
<feature type="region of interest" description="Disordered" evidence="2">
    <location>
        <begin position="1"/>
        <end position="256"/>
    </location>
</feature>
<evidence type="ECO:0000259" key="3">
    <source>
        <dbReference type="SMART" id="SM00993"/>
    </source>
</evidence>
<dbReference type="Proteomes" id="UP000019373">
    <property type="component" value="Unassembled WGS sequence"/>
</dbReference>
<feature type="compositionally biased region" description="Polar residues" evidence="2">
    <location>
        <begin position="397"/>
        <end position="414"/>
    </location>
</feature>
<dbReference type="RefSeq" id="XP_007802393.1">
    <property type="nucleotide sequence ID" value="XM_007804202.1"/>
</dbReference>
<dbReference type="InterPro" id="IPR013272">
    <property type="entry name" value="Vps72/YL1_C"/>
</dbReference>
<dbReference type="GeneID" id="19241438"/>
<evidence type="ECO:0000313" key="5">
    <source>
        <dbReference type="Proteomes" id="UP000019373"/>
    </source>
</evidence>
<dbReference type="PANTHER" id="PTHR13275:SF4">
    <property type="entry name" value="VACUOLAR PROTEIN SORTING-ASSOCIATED PROTEIN 72 HOMOLOG"/>
    <property type="match status" value="1"/>
</dbReference>
<evidence type="ECO:0000256" key="1">
    <source>
        <dbReference type="ARBA" id="ARBA00006832"/>
    </source>
</evidence>
<feature type="compositionally biased region" description="Acidic residues" evidence="2">
    <location>
        <begin position="14"/>
        <end position="27"/>
    </location>
</feature>
<gene>
    <name evidence="4" type="ORF">EPUS_06498</name>
</gene>
<organism evidence="4 5">
    <name type="scientific">Endocarpon pusillum (strain Z07020 / HMAS-L-300199)</name>
    <name type="common">Lichen-forming fungus</name>
    <dbReference type="NCBI Taxonomy" id="1263415"/>
    <lineage>
        <taxon>Eukaryota</taxon>
        <taxon>Fungi</taxon>
        <taxon>Dikarya</taxon>
        <taxon>Ascomycota</taxon>
        <taxon>Pezizomycotina</taxon>
        <taxon>Eurotiomycetes</taxon>
        <taxon>Chaetothyriomycetidae</taxon>
        <taxon>Verrucariales</taxon>
        <taxon>Verrucariaceae</taxon>
        <taxon>Endocarpon</taxon>
    </lineage>
</organism>
<dbReference type="OMA" id="PVISYWS"/>
<comment type="similarity">
    <text evidence="1">Belongs to the VPS72/YL1 family.</text>
</comment>
<dbReference type="eggNOG" id="ENOG502RXYF">
    <property type="taxonomic scope" value="Eukaryota"/>
</dbReference>
<evidence type="ECO:0000256" key="2">
    <source>
        <dbReference type="SAM" id="MobiDB-lite"/>
    </source>
</evidence>
<accession>U1HRZ7</accession>
<feature type="compositionally biased region" description="Polar residues" evidence="2">
    <location>
        <begin position="325"/>
        <end position="337"/>
    </location>
</feature>
<proteinExistence type="inferred from homology"/>
<keyword evidence="5" id="KW-1185">Reference proteome</keyword>
<dbReference type="Pfam" id="PF05764">
    <property type="entry name" value="YL1"/>
    <property type="match status" value="1"/>
</dbReference>
<feature type="compositionally biased region" description="Low complexity" evidence="2">
    <location>
        <begin position="344"/>
        <end position="354"/>
    </location>
</feature>
<dbReference type="Pfam" id="PF08265">
    <property type="entry name" value="YL1_C"/>
    <property type="match status" value="1"/>
</dbReference>
<feature type="region of interest" description="Disordered" evidence="2">
    <location>
        <begin position="393"/>
        <end position="444"/>
    </location>
</feature>
<evidence type="ECO:0000313" key="4">
    <source>
        <dbReference type="EMBL" id="ERF71939.1"/>
    </source>
</evidence>
<dbReference type="EMBL" id="KE721157">
    <property type="protein sequence ID" value="ERF71939.1"/>
    <property type="molecule type" value="Genomic_DNA"/>
</dbReference>
<feature type="compositionally biased region" description="Polar residues" evidence="2">
    <location>
        <begin position="355"/>
        <end position="373"/>
    </location>
</feature>
<dbReference type="OrthoDB" id="3942062at2759"/>
<name>U1HRZ7_ENDPU</name>